<comment type="caution">
    <text evidence="3">The sequence shown here is derived from an EMBL/GenBank/DDBJ whole genome shotgun (WGS) entry which is preliminary data.</text>
</comment>
<dbReference type="GO" id="GO:0051056">
    <property type="term" value="P:regulation of small GTPase mediated signal transduction"/>
    <property type="evidence" value="ECO:0007669"/>
    <property type="project" value="InterPro"/>
</dbReference>
<dbReference type="OMA" id="CECKMEY"/>
<dbReference type="InterPro" id="IPR000331">
    <property type="entry name" value="Rap/Ran_GAP_dom"/>
</dbReference>
<dbReference type="GO" id="GO:0005737">
    <property type="term" value="C:cytoplasm"/>
    <property type="evidence" value="ECO:0007669"/>
    <property type="project" value="TreeGrafter"/>
</dbReference>
<dbReference type="PANTHER" id="PTHR10063">
    <property type="entry name" value="TUBERIN"/>
    <property type="match status" value="1"/>
</dbReference>
<name>X6MV86_RETFI</name>
<dbReference type="InterPro" id="IPR027107">
    <property type="entry name" value="Tuberin/Ral-act_asu"/>
</dbReference>
<dbReference type="EMBL" id="ASPP01016386">
    <property type="protein sequence ID" value="ETO17561.1"/>
    <property type="molecule type" value="Genomic_DNA"/>
</dbReference>
<dbReference type="SUPFAM" id="SSF111347">
    <property type="entry name" value="Rap/Ran-GAP"/>
    <property type="match status" value="1"/>
</dbReference>
<dbReference type="FunFam" id="3.40.50.11210:FF:000001">
    <property type="entry name" value="Ral GTPase-activating protein subunit alpha-1 isoform 1"/>
    <property type="match status" value="1"/>
</dbReference>
<keyword evidence="4" id="KW-1185">Reference proteome</keyword>
<dbReference type="InterPro" id="IPR035974">
    <property type="entry name" value="Rap/Ran-GAP_sf"/>
</dbReference>
<evidence type="ECO:0000259" key="2">
    <source>
        <dbReference type="PROSITE" id="PS50085"/>
    </source>
</evidence>
<sequence>MIDESFIKSELNMLDVIKNHQHYILGNDKGSYCYEKFIDDLGWLIDLSVHEGFVGGLDASSTGRFACYFATGTYEIIFHVATRMRVREGDTQYTERKRHVGNDHVNIVWTEHTRSYLPDTISTDFNTVNIVIYPLRNGLFRIQIHKKDKVGSFGPLVNNMVVRQHVLAPLVRLTALEANRAVQLCCNFFFWFVNILDHIYTLRYAFF</sequence>
<dbReference type="AlphaFoldDB" id="X6MV86"/>
<dbReference type="PANTHER" id="PTHR10063:SF11">
    <property type="entry name" value="RHO GTPASE-ACTIVATING PROTEIN CG5521-RELATED"/>
    <property type="match status" value="1"/>
</dbReference>
<dbReference type="Proteomes" id="UP000023152">
    <property type="component" value="Unassembled WGS sequence"/>
</dbReference>
<accession>X6MV86</accession>
<dbReference type="Pfam" id="PF02145">
    <property type="entry name" value="Rap_GAP"/>
    <property type="match status" value="1"/>
</dbReference>
<dbReference type="GO" id="GO:0005096">
    <property type="term" value="F:GTPase activator activity"/>
    <property type="evidence" value="ECO:0007669"/>
    <property type="project" value="UniProtKB-KW"/>
</dbReference>
<keyword evidence="1" id="KW-0343">GTPase activation</keyword>
<feature type="domain" description="Rap-GAP" evidence="2">
    <location>
        <begin position="1"/>
        <end position="207"/>
    </location>
</feature>
<proteinExistence type="predicted"/>
<dbReference type="GO" id="GO:0005634">
    <property type="term" value="C:nucleus"/>
    <property type="evidence" value="ECO:0007669"/>
    <property type="project" value="InterPro"/>
</dbReference>
<reference evidence="3 4" key="1">
    <citation type="journal article" date="2013" name="Curr. Biol.">
        <title>The Genome of the Foraminiferan Reticulomyxa filosa.</title>
        <authorList>
            <person name="Glockner G."/>
            <person name="Hulsmann N."/>
            <person name="Schleicher M."/>
            <person name="Noegel A.A."/>
            <person name="Eichinger L."/>
            <person name="Gallinger C."/>
            <person name="Pawlowski J."/>
            <person name="Sierra R."/>
            <person name="Euteneuer U."/>
            <person name="Pillet L."/>
            <person name="Moustafa A."/>
            <person name="Platzer M."/>
            <person name="Groth M."/>
            <person name="Szafranski K."/>
            <person name="Schliwa M."/>
        </authorList>
    </citation>
    <scope>NUCLEOTIDE SEQUENCE [LARGE SCALE GENOMIC DNA]</scope>
</reference>
<dbReference type="PROSITE" id="PS50085">
    <property type="entry name" value="RAPGAP"/>
    <property type="match status" value="1"/>
</dbReference>
<protein>
    <recommendedName>
        <fullName evidence="2">Rap-GAP domain-containing protein</fullName>
    </recommendedName>
</protein>
<evidence type="ECO:0000313" key="4">
    <source>
        <dbReference type="Proteomes" id="UP000023152"/>
    </source>
</evidence>
<gene>
    <name evidence="3" type="ORF">RFI_19759</name>
</gene>
<dbReference type="Gene3D" id="3.40.50.11210">
    <property type="entry name" value="Rap/Ran-GAP"/>
    <property type="match status" value="1"/>
</dbReference>
<organism evidence="3 4">
    <name type="scientific">Reticulomyxa filosa</name>
    <dbReference type="NCBI Taxonomy" id="46433"/>
    <lineage>
        <taxon>Eukaryota</taxon>
        <taxon>Sar</taxon>
        <taxon>Rhizaria</taxon>
        <taxon>Retaria</taxon>
        <taxon>Foraminifera</taxon>
        <taxon>Monothalamids</taxon>
        <taxon>Reticulomyxidae</taxon>
        <taxon>Reticulomyxa</taxon>
    </lineage>
</organism>
<dbReference type="OrthoDB" id="19311at2759"/>
<evidence type="ECO:0000313" key="3">
    <source>
        <dbReference type="EMBL" id="ETO17561.1"/>
    </source>
</evidence>
<evidence type="ECO:0000256" key="1">
    <source>
        <dbReference type="ARBA" id="ARBA00022468"/>
    </source>
</evidence>